<dbReference type="SUPFAM" id="SSF53335">
    <property type="entry name" value="S-adenosyl-L-methionine-dependent methyltransferases"/>
    <property type="match status" value="1"/>
</dbReference>
<organism evidence="4 5">
    <name type="scientific">Caenorhabditis auriculariae</name>
    <dbReference type="NCBI Taxonomy" id="2777116"/>
    <lineage>
        <taxon>Eukaryota</taxon>
        <taxon>Metazoa</taxon>
        <taxon>Ecdysozoa</taxon>
        <taxon>Nematoda</taxon>
        <taxon>Chromadorea</taxon>
        <taxon>Rhabditida</taxon>
        <taxon>Rhabditina</taxon>
        <taxon>Rhabditomorpha</taxon>
        <taxon>Rhabditoidea</taxon>
        <taxon>Rhabditidae</taxon>
        <taxon>Peloderinae</taxon>
        <taxon>Caenorhabditis</taxon>
    </lineage>
</organism>
<dbReference type="GO" id="GO:0016126">
    <property type="term" value="P:sterol biosynthetic process"/>
    <property type="evidence" value="ECO:0007669"/>
    <property type="project" value="TreeGrafter"/>
</dbReference>
<gene>
    <name evidence="4" type="ORF">CAUJ_LOCUS13027</name>
</gene>
<dbReference type="OrthoDB" id="506498at2759"/>
<keyword evidence="1" id="KW-0808">Transferase</keyword>
<evidence type="ECO:0000256" key="1">
    <source>
        <dbReference type="ARBA" id="ARBA00022679"/>
    </source>
</evidence>
<dbReference type="AlphaFoldDB" id="A0A8S1HRK2"/>
<dbReference type="GO" id="GO:0005783">
    <property type="term" value="C:endoplasmic reticulum"/>
    <property type="evidence" value="ECO:0007669"/>
    <property type="project" value="TreeGrafter"/>
</dbReference>
<keyword evidence="5" id="KW-1185">Reference proteome</keyword>
<dbReference type="GO" id="GO:0003838">
    <property type="term" value="F:sterol 24-C-methyltransferase activity"/>
    <property type="evidence" value="ECO:0007669"/>
    <property type="project" value="TreeGrafter"/>
</dbReference>
<dbReference type="Proteomes" id="UP000835052">
    <property type="component" value="Unassembled WGS sequence"/>
</dbReference>
<name>A0A8S1HRK2_9PELO</name>
<dbReference type="PANTHER" id="PTHR44068">
    <property type="entry name" value="ZGC:194242"/>
    <property type="match status" value="1"/>
</dbReference>
<comment type="similarity">
    <text evidence="2">Belongs to the class I-like SAM-binding methyltransferase superfamily. Erg6/SMT family.</text>
</comment>
<evidence type="ECO:0000313" key="4">
    <source>
        <dbReference type="EMBL" id="CAD6197118.1"/>
    </source>
</evidence>
<evidence type="ECO:0000256" key="2">
    <source>
        <dbReference type="ARBA" id="ARBA00038188"/>
    </source>
</evidence>
<protein>
    <recommendedName>
        <fullName evidence="3">Methyltransferase type 11 domain-containing protein</fullName>
    </recommendedName>
</protein>
<dbReference type="Gene3D" id="3.40.50.150">
    <property type="entry name" value="Vaccinia Virus protein VP39"/>
    <property type="match status" value="1"/>
</dbReference>
<feature type="domain" description="Methyltransferase type 11" evidence="3">
    <location>
        <begin position="116"/>
        <end position="201"/>
    </location>
</feature>
<dbReference type="InterPro" id="IPR029063">
    <property type="entry name" value="SAM-dependent_MTases_sf"/>
</dbReference>
<accession>A0A8S1HRK2</accession>
<dbReference type="CDD" id="cd02440">
    <property type="entry name" value="AdoMet_MTases"/>
    <property type="match status" value="1"/>
</dbReference>
<reference evidence="4" key="1">
    <citation type="submission" date="2020-10" db="EMBL/GenBank/DDBJ databases">
        <authorList>
            <person name="Kikuchi T."/>
        </authorList>
    </citation>
    <scope>NUCLEOTIDE SEQUENCE</scope>
    <source>
        <strain evidence="4">NKZ352</strain>
    </source>
</reference>
<dbReference type="PANTHER" id="PTHR44068:SF1">
    <property type="entry name" value="HYPOTHETICAL LOC100005854"/>
    <property type="match status" value="1"/>
</dbReference>
<dbReference type="Pfam" id="PF08241">
    <property type="entry name" value="Methyltransf_11"/>
    <property type="match status" value="1"/>
</dbReference>
<dbReference type="EMBL" id="CAJGYM010000086">
    <property type="protein sequence ID" value="CAD6197118.1"/>
    <property type="molecule type" value="Genomic_DNA"/>
</dbReference>
<comment type="caution">
    <text evidence="4">The sequence shown here is derived from an EMBL/GenBank/DDBJ whole genome shotgun (WGS) entry which is preliminary data.</text>
</comment>
<dbReference type="InterPro" id="IPR050447">
    <property type="entry name" value="Erg6_SMT_methyltransf"/>
</dbReference>
<evidence type="ECO:0000259" key="3">
    <source>
        <dbReference type="Pfam" id="PF08241"/>
    </source>
</evidence>
<sequence length="304" mass="35618">MISVLSKWFEKVCQLLQILWLWFFDRAILYPLLVYVAPRIGIQFLNLGYWPLKHDAEIHDDVSDDNDEEMINFVRDNCAQEGNEDDSEGRIAHIYLYEKTLSMHNNYPDFDGLDILEVSCGQGSGIKWISKKHRRIGKIIGVDKVPLNKKELYHKGDAQDLPFDDESFDVVINVESSHLYRDCSAFFEECFRVLRPGGQLCWTDIRYPHQIHQVQREAHRAGFRLDKWYDITANVVAGIHRTSRKYDRILHKSPLVVRMFASSIRSTYCAPGTSTYQRLVRRQRIYIAAMWSKPINEIAEEEEE</sequence>
<proteinExistence type="inferred from homology"/>
<evidence type="ECO:0000313" key="5">
    <source>
        <dbReference type="Proteomes" id="UP000835052"/>
    </source>
</evidence>
<dbReference type="InterPro" id="IPR013216">
    <property type="entry name" value="Methyltransf_11"/>
</dbReference>